<reference evidence="7" key="1">
    <citation type="journal article" date="2014" name="Int. J. Syst. Evol. Microbiol.">
        <title>Complete genome sequence of Corynebacterium casei LMG S-19264T (=DSM 44701T), isolated from a smear-ripened cheese.</title>
        <authorList>
            <consortium name="US DOE Joint Genome Institute (JGI-PGF)"/>
            <person name="Walter F."/>
            <person name="Albersmeier A."/>
            <person name="Kalinowski J."/>
            <person name="Ruckert C."/>
        </authorList>
    </citation>
    <scope>NUCLEOTIDE SEQUENCE</scope>
    <source>
        <strain evidence="7">CGMCC 1.15425</strain>
    </source>
</reference>
<dbReference type="EC" id="3.2.2.21" evidence="3"/>
<dbReference type="Gene3D" id="1.10.340.30">
    <property type="entry name" value="Hypothetical protein, domain 2"/>
    <property type="match status" value="1"/>
</dbReference>
<proteinExistence type="inferred from homology"/>
<dbReference type="Proteomes" id="UP000627715">
    <property type="component" value="Unassembled WGS sequence"/>
</dbReference>
<comment type="catalytic activity">
    <reaction evidence="1">
        <text>Hydrolysis of alkylated DNA, releasing 3-methyladenine, 3-methylguanine, 7-methylguanine and 7-methyladenine.</text>
        <dbReference type="EC" id="3.2.2.21"/>
    </reaction>
</comment>
<evidence type="ECO:0000256" key="5">
    <source>
        <dbReference type="ARBA" id="ARBA00023204"/>
    </source>
</evidence>
<dbReference type="RefSeq" id="WP_068811482.1">
    <property type="nucleotide sequence ID" value="NZ_BMIY01000002.1"/>
</dbReference>
<dbReference type="GO" id="GO:0032131">
    <property type="term" value="F:alkylated DNA binding"/>
    <property type="evidence" value="ECO:0007669"/>
    <property type="project" value="TreeGrafter"/>
</dbReference>
<dbReference type="SMART" id="SM00478">
    <property type="entry name" value="ENDO3c"/>
    <property type="match status" value="1"/>
</dbReference>
<dbReference type="PANTHER" id="PTHR43003:SF5">
    <property type="entry name" value="DNA-3-METHYLADENINE GLYCOSYLASE"/>
    <property type="match status" value="1"/>
</dbReference>
<evidence type="ECO:0000313" key="8">
    <source>
        <dbReference type="Proteomes" id="UP000627715"/>
    </source>
</evidence>
<dbReference type="InterPro" id="IPR051912">
    <property type="entry name" value="Alkylbase_DNA_Glycosylase/TA"/>
</dbReference>
<dbReference type="GO" id="GO:0032993">
    <property type="term" value="C:protein-DNA complex"/>
    <property type="evidence" value="ECO:0007669"/>
    <property type="project" value="TreeGrafter"/>
</dbReference>
<dbReference type="EMBL" id="BMIY01000002">
    <property type="protein sequence ID" value="GGG51374.1"/>
    <property type="molecule type" value="Genomic_DNA"/>
</dbReference>
<dbReference type="FunFam" id="1.10.340.30:FF:000004">
    <property type="entry name" value="DNA-3-methyladenine glycosylase II"/>
    <property type="match status" value="1"/>
</dbReference>
<dbReference type="GO" id="GO:0043916">
    <property type="term" value="F:DNA-7-methylguanine glycosylase activity"/>
    <property type="evidence" value="ECO:0007669"/>
    <property type="project" value="TreeGrafter"/>
</dbReference>
<dbReference type="SUPFAM" id="SSF48150">
    <property type="entry name" value="DNA-glycosylase"/>
    <property type="match status" value="1"/>
</dbReference>
<evidence type="ECO:0000256" key="3">
    <source>
        <dbReference type="ARBA" id="ARBA00012000"/>
    </source>
</evidence>
<dbReference type="OrthoDB" id="9811249at2"/>
<dbReference type="PANTHER" id="PTHR43003">
    <property type="entry name" value="DNA-3-METHYLADENINE GLYCOSYLASE"/>
    <property type="match status" value="1"/>
</dbReference>
<dbReference type="InterPro" id="IPR011257">
    <property type="entry name" value="DNA_glycosylase"/>
</dbReference>
<gene>
    <name evidence="7" type="ORF">GCM10011403_05690</name>
</gene>
<evidence type="ECO:0000313" key="7">
    <source>
        <dbReference type="EMBL" id="GGG51374.1"/>
    </source>
</evidence>
<keyword evidence="4" id="KW-0227">DNA damage</keyword>
<dbReference type="Gene3D" id="1.10.1670.40">
    <property type="match status" value="1"/>
</dbReference>
<comment type="caution">
    <text evidence="7">The sequence shown here is derived from an EMBL/GenBank/DDBJ whole genome shotgun (WGS) entry which is preliminary data.</text>
</comment>
<accession>A0A917GMW1</accession>
<dbReference type="Pfam" id="PF00730">
    <property type="entry name" value="HhH-GPD"/>
    <property type="match status" value="1"/>
</dbReference>
<feature type="domain" description="HhH-GPD" evidence="6">
    <location>
        <begin position="52"/>
        <end position="209"/>
    </location>
</feature>
<evidence type="ECO:0000256" key="2">
    <source>
        <dbReference type="ARBA" id="ARBA00010817"/>
    </source>
</evidence>
<reference evidence="7" key="2">
    <citation type="submission" date="2020-09" db="EMBL/GenBank/DDBJ databases">
        <authorList>
            <person name="Sun Q."/>
            <person name="Zhou Y."/>
        </authorList>
    </citation>
    <scope>NUCLEOTIDE SEQUENCE</scope>
    <source>
        <strain evidence="7">CGMCC 1.15425</strain>
    </source>
</reference>
<evidence type="ECO:0000259" key="6">
    <source>
        <dbReference type="SMART" id="SM00478"/>
    </source>
</evidence>
<name>A0A917GMW1_9GAMM</name>
<evidence type="ECO:0000256" key="4">
    <source>
        <dbReference type="ARBA" id="ARBA00022763"/>
    </source>
</evidence>
<organism evidence="7 8">
    <name type="scientific">Pseudohongiella nitratireducens</name>
    <dbReference type="NCBI Taxonomy" id="1768907"/>
    <lineage>
        <taxon>Bacteria</taxon>
        <taxon>Pseudomonadati</taxon>
        <taxon>Pseudomonadota</taxon>
        <taxon>Gammaproteobacteria</taxon>
        <taxon>Pseudomonadales</taxon>
        <taxon>Pseudohongiellaceae</taxon>
        <taxon>Pseudohongiella</taxon>
    </lineage>
</organism>
<dbReference type="InterPro" id="IPR003265">
    <property type="entry name" value="HhH-GPD_domain"/>
</dbReference>
<dbReference type="CDD" id="cd00056">
    <property type="entry name" value="ENDO3c"/>
    <property type="match status" value="1"/>
</dbReference>
<dbReference type="GO" id="GO:0006285">
    <property type="term" value="P:base-excision repair, AP site formation"/>
    <property type="evidence" value="ECO:0007669"/>
    <property type="project" value="TreeGrafter"/>
</dbReference>
<sequence length="210" mass="23215">MPQNKMIDETAALTHFRKHDPVMAELIAVVGDFAMPVKTVDDLFGTLLDAITSQQLSGKAAATIFGRVCALHGNPEVAPTPVQIIKSSDESLRAAGLPRAKVAAVKDLAEKVQSGHLPALSELRERDDDDIVKCLVDVRGIGRWTAEMFLLFQLGRPDVLPANDLGVQKGFMMRYGLDAMPKPAELLEFGERWRPHRSVATWYLWQATRL</sequence>
<keyword evidence="8" id="KW-1185">Reference proteome</keyword>
<dbReference type="GO" id="GO:0008725">
    <property type="term" value="F:DNA-3-methyladenine glycosylase activity"/>
    <property type="evidence" value="ECO:0007669"/>
    <property type="project" value="TreeGrafter"/>
</dbReference>
<protein>
    <recommendedName>
        <fullName evidence="3">DNA-3-methyladenine glycosylase II</fullName>
        <ecNumber evidence="3">3.2.2.21</ecNumber>
    </recommendedName>
</protein>
<keyword evidence="5" id="KW-0234">DNA repair</keyword>
<dbReference type="GO" id="GO:0006307">
    <property type="term" value="P:DNA alkylation repair"/>
    <property type="evidence" value="ECO:0007669"/>
    <property type="project" value="TreeGrafter"/>
</dbReference>
<evidence type="ECO:0000256" key="1">
    <source>
        <dbReference type="ARBA" id="ARBA00000086"/>
    </source>
</evidence>
<comment type="similarity">
    <text evidence="2">Belongs to the alkylbase DNA glycosidase AlkA family.</text>
</comment>
<dbReference type="AlphaFoldDB" id="A0A917GMW1"/>
<dbReference type="GO" id="GO:0005737">
    <property type="term" value="C:cytoplasm"/>
    <property type="evidence" value="ECO:0007669"/>
    <property type="project" value="TreeGrafter"/>
</dbReference>